<keyword evidence="11" id="KW-1185">Reference proteome</keyword>
<name>A0A7J0EHH8_9ERIC</name>
<dbReference type="GO" id="GO:0071013">
    <property type="term" value="C:catalytic step 2 spliceosome"/>
    <property type="evidence" value="ECO:0007669"/>
    <property type="project" value="TreeGrafter"/>
</dbReference>
<feature type="region of interest" description="Disordered" evidence="8">
    <location>
        <begin position="550"/>
        <end position="585"/>
    </location>
</feature>
<dbReference type="PROSITE" id="PS50158">
    <property type="entry name" value="ZF_CCHC"/>
    <property type="match status" value="1"/>
</dbReference>
<feature type="region of interest" description="Disordered" evidence="8">
    <location>
        <begin position="412"/>
        <end position="451"/>
    </location>
</feature>
<dbReference type="InterPro" id="IPR036875">
    <property type="entry name" value="Znf_CCHC_sf"/>
</dbReference>
<feature type="compositionally biased region" description="Polar residues" evidence="8">
    <location>
        <begin position="556"/>
        <end position="570"/>
    </location>
</feature>
<proteinExistence type="inferred from homology"/>
<evidence type="ECO:0000256" key="7">
    <source>
        <dbReference type="PROSITE-ProRule" id="PRU00047"/>
    </source>
</evidence>
<dbReference type="GO" id="GO:0003723">
    <property type="term" value="F:RNA binding"/>
    <property type="evidence" value="ECO:0007669"/>
    <property type="project" value="TreeGrafter"/>
</dbReference>
<dbReference type="InterPro" id="IPR001878">
    <property type="entry name" value="Znf_CCHC"/>
</dbReference>
<evidence type="ECO:0000256" key="4">
    <source>
        <dbReference type="ARBA" id="ARBA00022771"/>
    </source>
</evidence>
<dbReference type="Pfam" id="PF04046">
    <property type="entry name" value="PSP"/>
    <property type="match status" value="1"/>
</dbReference>
<dbReference type="SMART" id="SM00581">
    <property type="entry name" value="PSP"/>
    <property type="match status" value="1"/>
</dbReference>
<feature type="compositionally biased region" description="Polar residues" evidence="8">
    <location>
        <begin position="494"/>
        <end position="512"/>
    </location>
</feature>
<evidence type="ECO:0000256" key="5">
    <source>
        <dbReference type="ARBA" id="ARBA00022833"/>
    </source>
</evidence>
<comment type="similarity">
    <text evidence="2">Belongs to the ZCCHC8 family.</text>
</comment>
<dbReference type="InterPro" id="IPR006568">
    <property type="entry name" value="PSP_pro-rich"/>
</dbReference>
<feature type="compositionally biased region" description="Low complexity" evidence="8">
    <location>
        <begin position="132"/>
        <end position="141"/>
    </location>
</feature>
<feature type="compositionally biased region" description="Polar residues" evidence="8">
    <location>
        <begin position="306"/>
        <end position="318"/>
    </location>
</feature>
<feature type="compositionally biased region" description="Basic and acidic residues" evidence="8">
    <location>
        <begin position="514"/>
        <end position="528"/>
    </location>
</feature>
<comment type="subcellular location">
    <subcellularLocation>
        <location evidence="1">Nucleus</location>
        <location evidence="1">Nucleoplasm</location>
    </subcellularLocation>
</comment>
<evidence type="ECO:0000256" key="6">
    <source>
        <dbReference type="ARBA" id="ARBA00023242"/>
    </source>
</evidence>
<sequence>MQTDDLIDCHALQTGNSGYETEHGELHNSNCKLDDPDSQPSNLEVKKGELNEEFSGTAEVDVGNRDSQLFLAVEMNRDLTGCSSVLQVSVEVNETVAVAEDVNCSNSGIETENGCLTVQAGSPIRSQKRDGSPVSNSVSSVKKARTTVGEQQPSVHVMYNSLTRDSKQKLVELLQHWSEWHAKHCSSPHDLTEVVESGEETYFPALHVGLDNPSAVSFWMDNQPSNQQSKEFIPLDNNSVPVYDRGYSMVLTSTDGSSNLDGGLEIVNASRCFNCGSYNHSLKECPKPRDNAAVNNARNQHKSRRNQNASSRNPTRYYQDSPGGKYGGLKPGVLDAETRQLLGLGELDPPPWLNRMREIGYPPGYLDPDDEDQPSGITIFGDEEIKVETEDGEILDTNYPEPPELPKKMSVEFPGINAPIPENADERRWTTWPSNSDSSRSRSHKKFNKSELKARVQYHEQRWSSDFRDEWPSGSARNLSSYSQRNDFYDASYHSQSARGNISGPRSPSLGRSFSDRDRRSPLVHEDSSNPGHFMTEDLKFDADLQWQEENGTEIGFNNYQSDSDSTDTLHLQPENAKTKAKERTQPLIRQIMKSN</sequence>
<keyword evidence="6" id="KW-0539">Nucleus</keyword>
<gene>
    <name evidence="10" type="ORF">Acr_04g0006810</name>
</gene>
<evidence type="ECO:0000313" key="11">
    <source>
        <dbReference type="Proteomes" id="UP000585474"/>
    </source>
</evidence>
<evidence type="ECO:0000313" key="10">
    <source>
        <dbReference type="EMBL" id="GFY85943.1"/>
    </source>
</evidence>
<dbReference type="Proteomes" id="UP000585474">
    <property type="component" value="Unassembled WGS sequence"/>
</dbReference>
<dbReference type="SUPFAM" id="SSF57756">
    <property type="entry name" value="Retrovirus zinc finger-like domains"/>
    <property type="match status" value="1"/>
</dbReference>
<accession>A0A7J0EHH8</accession>
<dbReference type="PANTHER" id="PTHR13316">
    <property type="entry name" value="ZINC FINGER, CCHC DOMAIN CONTAINING 8"/>
    <property type="match status" value="1"/>
</dbReference>
<feature type="region of interest" description="Disordered" evidence="8">
    <location>
        <begin position="122"/>
        <end position="149"/>
    </location>
</feature>
<comment type="caution">
    <text evidence="10">The sequence shown here is derived from an EMBL/GenBank/DDBJ whole genome shotgun (WGS) entry which is preliminary data.</text>
</comment>
<evidence type="ECO:0000259" key="9">
    <source>
        <dbReference type="PROSITE" id="PS50158"/>
    </source>
</evidence>
<dbReference type="GO" id="GO:0005654">
    <property type="term" value="C:nucleoplasm"/>
    <property type="evidence" value="ECO:0007669"/>
    <property type="project" value="UniProtKB-SubCell"/>
</dbReference>
<feature type="region of interest" description="Disordered" evidence="8">
    <location>
        <begin position="287"/>
        <end position="332"/>
    </location>
</feature>
<evidence type="ECO:0000256" key="1">
    <source>
        <dbReference type="ARBA" id="ARBA00004642"/>
    </source>
</evidence>
<dbReference type="EMBL" id="BJWL01000004">
    <property type="protein sequence ID" value="GFY85943.1"/>
    <property type="molecule type" value="Genomic_DNA"/>
</dbReference>
<dbReference type="InterPro" id="IPR052115">
    <property type="entry name" value="NEXT_complex_subunit_ZCCHC8"/>
</dbReference>
<evidence type="ECO:0000256" key="2">
    <source>
        <dbReference type="ARBA" id="ARBA00007497"/>
    </source>
</evidence>
<dbReference type="PANTHER" id="PTHR13316:SF0">
    <property type="entry name" value="ZINC FINGER CCHC DOMAIN-CONTAINING PROTEIN 8"/>
    <property type="match status" value="1"/>
</dbReference>
<keyword evidence="4 7" id="KW-0863">Zinc-finger</keyword>
<dbReference type="OrthoDB" id="8026949at2759"/>
<dbReference type="AlphaFoldDB" id="A0A7J0EHH8"/>
<feature type="region of interest" description="Disordered" evidence="8">
    <location>
        <begin position="494"/>
        <end position="536"/>
    </location>
</feature>
<evidence type="ECO:0000256" key="3">
    <source>
        <dbReference type="ARBA" id="ARBA00022723"/>
    </source>
</evidence>
<evidence type="ECO:0000256" key="8">
    <source>
        <dbReference type="SAM" id="MobiDB-lite"/>
    </source>
</evidence>
<organism evidence="10 11">
    <name type="scientific">Actinidia rufa</name>
    <dbReference type="NCBI Taxonomy" id="165716"/>
    <lineage>
        <taxon>Eukaryota</taxon>
        <taxon>Viridiplantae</taxon>
        <taxon>Streptophyta</taxon>
        <taxon>Embryophyta</taxon>
        <taxon>Tracheophyta</taxon>
        <taxon>Spermatophyta</taxon>
        <taxon>Magnoliopsida</taxon>
        <taxon>eudicotyledons</taxon>
        <taxon>Gunneridae</taxon>
        <taxon>Pentapetalae</taxon>
        <taxon>asterids</taxon>
        <taxon>Ericales</taxon>
        <taxon>Actinidiaceae</taxon>
        <taxon>Actinidia</taxon>
    </lineage>
</organism>
<protein>
    <submittedName>
        <fullName evidence="10">Proline-rich spliceosome-associated (PSP) family protein</fullName>
    </submittedName>
</protein>
<reference evidence="10 11" key="1">
    <citation type="submission" date="2019-07" db="EMBL/GenBank/DDBJ databases">
        <title>De Novo Assembly of kiwifruit Actinidia rufa.</title>
        <authorList>
            <person name="Sugita-Konishi S."/>
            <person name="Sato K."/>
            <person name="Mori E."/>
            <person name="Abe Y."/>
            <person name="Kisaki G."/>
            <person name="Hamano K."/>
            <person name="Suezawa K."/>
            <person name="Otani M."/>
            <person name="Fukuda T."/>
            <person name="Manabe T."/>
            <person name="Gomi K."/>
            <person name="Tabuchi M."/>
            <person name="Akimitsu K."/>
            <person name="Kataoka I."/>
        </authorList>
    </citation>
    <scope>NUCLEOTIDE SEQUENCE [LARGE SCALE GENOMIC DNA]</scope>
    <source>
        <strain evidence="11">cv. Fuchu</strain>
    </source>
</reference>
<keyword evidence="3" id="KW-0479">Metal-binding</keyword>
<keyword evidence="5" id="KW-0862">Zinc</keyword>
<feature type="domain" description="CCHC-type" evidence="9">
    <location>
        <begin position="271"/>
        <end position="287"/>
    </location>
</feature>
<dbReference type="GO" id="GO:0008270">
    <property type="term" value="F:zinc ion binding"/>
    <property type="evidence" value="ECO:0007669"/>
    <property type="project" value="UniProtKB-KW"/>
</dbReference>